<keyword evidence="2" id="KW-0805">Transcription regulation</keyword>
<keyword evidence="4" id="KW-0539">Nucleus</keyword>
<dbReference type="GO" id="GO:0005634">
    <property type="term" value="C:nucleus"/>
    <property type="evidence" value="ECO:0007669"/>
    <property type="project" value="UniProtKB-SubCell"/>
</dbReference>
<name>A0AA38L857_TAXCH</name>
<feature type="region of interest" description="Disordered" evidence="5">
    <location>
        <begin position="781"/>
        <end position="861"/>
    </location>
</feature>
<feature type="compositionally biased region" description="Acidic residues" evidence="5">
    <location>
        <begin position="789"/>
        <end position="802"/>
    </location>
</feature>
<keyword evidence="3" id="KW-0804">Transcription</keyword>
<accession>A0AA38L857</accession>
<dbReference type="EMBL" id="JAHRHJ020000006">
    <property type="protein sequence ID" value="KAH9310927.1"/>
    <property type="molecule type" value="Genomic_DNA"/>
</dbReference>
<dbReference type="InterPro" id="IPR018866">
    <property type="entry name" value="Znf-4CXXC_R1"/>
</dbReference>
<proteinExistence type="predicted"/>
<organism evidence="7 8">
    <name type="scientific">Taxus chinensis</name>
    <name type="common">Chinese yew</name>
    <name type="synonym">Taxus wallichiana var. chinensis</name>
    <dbReference type="NCBI Taxonomy" id="29808"/>
    <lineage>
        <taxon>Eukaryota</taxon>
        <taxon>Viridiplantae</taxon>
        <taxon>Streptophyta</taxon>
        <taxon>Embryophyta</taxon>
        <taxon>Tracheophyta</taxon>
        <taxon>Spermatophyta</taxon>
        <taxon>Pinopsida</taxon>
        <taxon>Pinidae</taxon>
        <taxon>Conifers II</taxon>
        <taxon>Cupressales</taxon>
        <taxon>Taxaceae</taxon>
        <taxon>Taxus</taxon>
    </lineage>
</organism>
<sequence>CNCGPCRKLQGLEKTGIIVHHARGAGFSNAHDYLVFQSTGESPYEIACRKKGHGWCKSADHFLLRPEEFETQYSSSPMASTSQLVTNSEVSHASENVRTSITSLSSEDRLQHGCNNLSQNKRLKTDGDLSFIIPSSQGHEFAYEEKPTPGARVVGCRIDDTAIEKTCHRCRKKSPRDHIHCSRCPCHFCDLCLMNRHGEDIVLEMQEGSAWVCPRCRKGCGPGCMNCCNCSHCRKEQGLEVTGQIVQKAKSAGFTNVHDYLVFKTTHESPHEISRRKLGRGWCRSAEYVLSKPEEIQLHSQRSPLIYTGHQQTLTTNERMRGSLTEEQVKQLSKSYLAECYNTEQKPIKLSHECRELCHEDIMGSRIADSATNSSCLNNPPLSGSIHSSGITSSKLVFQHQTPIAYQSETTKLSNREGNDWLSYSQPVVIMDSSLIGSGNVVKVEAQPAVNIDSSSLGVGKLAKVEAKPAVNIDSSPLGSENTVKIEAQTLHTAFSRDATDSIWTKNKDFEVPLAVQSNGEKFQSEIYGTGIKVESDADDDDYKFFTDNVKLDGPCYVLNFMQDGSTTSVKYEDPSSNCMNYVNKEKQICISEEKKKCKSMASESKNRKKRLLACTGEINHAHVNLLSSELPVEKRQSYLQDYTQQKVKTEVPSPESSSPSDVTTVRNIECSEIPLSIQSDDFKENLEATLQKPYNTQEFHELWTLINNRKPIVRFRHTRQGTISVETQEEGFSYLDYHPDLSDRLASAISPEDKLTLLRGFFFWLMHASWPRAFQPWASSHSRKSKTDDDDSDCVEVDGPESEAQAIPTQAEESTHLQPCHHAPEKHTVTTQRQSYQVQAGSNPSTKDEGRRSNYVSSSATALVSVEETLAADVK</sequence>
<evidence type="ECO:0000259" key="6">
    <source>
        <dbReference type="Pfam" id="PF10497"/>
    </source>
</evidence>
<feature type="non-terminal residue" evidence="7">
    <location>
        <position position="876"/>
    </location>
</feature>
<dbReference type="PANTHER" id="PTHR34194:SF2">
    <property type="entry name" value="F14J8.16 PROTEIN"/>
    <property type="match status" value="1"/>
</dbReference>
<dbReference type="Proteomes" id="UP000824469">
    <property type="component" value="Unassembled WGS sequence"/>
</dbReference>
<feature type="domain" description="Zinc-finger" evidence="6">
    <location>
        <begin position="162"/>
        <end position="261"/>
    </location>
</feature>
<comment type="subcellular location">
    <subcellularLocation>
        <location evidence="1">Nucleus</location>
    </subcellularLocation>
</comment>
<reference evidence="7 8" key="1">
    <citation type="journal article" date="2021" name="Nat. Plants">
        <title>The Taxus genome provides insights into paclitaxel biosynthesis.</title>
        <authorList>
            <person name="Xiong X."/>
            <person name="Gou J."/>
            <person name="Liao Q."/>
            <person name="Li Y."/>
            <person name="Zhou Q."/>
            <person name="Bi G."/>
            <person name="Li C."/>
            <person name="Du R."/>
            <person name="Wang X."/>
            <person name="Sun T."/>
            <person name="Guo L."/>
            <person name="Liang H."/>
            <person name="Lu P."/>
            <person name="Wu Y."/>
            <person name="Zhang Z."/>
            <person name="Ro D.K."/>
            <person name="Shang Y."/>
            <person name="Huang S."/>
            <person name="Yan J."/>
        </authorList>
    </citation>
    <scope>NUCLEOTIDE SEQUENCE [LARGE SCALE GENOMIC DNA]</scope>
    <source>
        <strain evidence="7">Ta-2019</strain>
    </source>
</reference>
<comment type="caution">
    <text evidence="7">The sequence shown here is derived from an EMBL/GenBank/DDBJ whole genome shotgun (WGS) entry which is preliminary data.</text>
</comment>
<feature type="domain" description="Zinc-finger" evidence="6">
    <location>
        <begin position="1"/>
        <end position="34"/>
    </location>
</feature>
<evidence type="ECO:0000256" key="5">
    <source>
        <dbReference type="SAM" id="MobiDB-lite"/>
    </source>
</evidence>
<evidence type="ECO:0000313" key="8">
    <source>
        <dbReference type="Proteomes" id="UP000824469"/>
    </source>
</evidence>
<dbReference type="Pfam" id="PF10497">
    <property type="entry name" value="zf-4CXXC_R1"/>
    <property type="match status" value="2"/>
</dbReference>
<evidence type="ECO:0000256" key="1">
    <source>
        <dbReference type="ARBA" id="ARBA00004123"/>
    </source>
</evidence>
<dbReference type="AlphaFoldDB" id="A0AA38L857"/>
<dbReference type="PANTHER" id="PTHR34194">
    <property type="entry name" value="F14J8.16 PROTEIN"/>
    <property type="match status" value="1"/>
</dbReference>
<feature type="compositionally biased region" description="Polar residues" evidence="5">
    <location>
        <begin position="830"/>
        <end position="846"/>
    </location>
</feature>
<evidence type="ECO:0000256" key="4">
    <source>
        <dbReference type="ARBA" id="ARBA00023242"/>
    </source>
</evidence>
<gene>
    <name evidence="7" type="ORF">KI387_025962</name>
</gene>
<evidence type="ECO:0000313" key="7">
    <source>
        <dbReference type="EMBL" id="KAH9310927.1"/>
    </source>
</evidence>
<protein>
    <recommendedName>
        <fullName evidence="6">Zinc-finger domain-containing protein</fullName>
    </recommendedName>
</protein>
<dbReference type="OMA" id="THESPHE"/>
<evidence type="ECO:0000256" key="3">
    <source>
        <dbReference type="ARBA" id="ARBA00023163"/>
    </source>
</evidence>
<evidence type="ECO:0000256" key="2">
    <source>
        <dbReference type="ARBA" id="ARBA00023015"/>
    </source>
</evidence>
<keyword evidence="8" id="KW-1185">Reference proteome</keyword>